<name>A8ZVW4_DESOH</name>
<evidence type="ECO:0000313" key="4">
    <source>
        <dbReference type="Proteomes" id="UP000008561"/>
    </source>
</evidence>
<accession>A8ZVW4</accession>
<evidence type="ECO:0000256" key="1">
    <source>
        <dbReference type="SAM" id="MobiDB-lite"/>
    </source>
</evidence>
<evidence type="ECO:0000313" key="3">
    <source>
        <dbReference type="EMBL" id="ABW66673.1"/>
    </source>
</evidence>
<dbReference type="EMBL" id="CP000859">
    <property type="protein sequence ID" value="ABW66673.1"/>
    <property type="molecule type" value="Genomic_DNA"/>
</dbReference>
<feature type="transmembrane region" description="Helical" evidence="2">
    <location>
        <begin position="12"/>
        <end position="30"/>
    </location>
</feature>
<sequence length="143" mass="16271">MTKRTGEKLGWTLGWIGGFIWVGVIAVIFLCRGEWGRGLTGLGLTGAAVGVILFFAPWRFPSTAYWRLMLPSYGLFVMSVVWVIWVFDGFTSGELRWWYLVWGLPMFSPLITIGWRRWETEATAKQDPDATTHQKPTIKNEGP</sequence>
<keyword evidence="4" id="KW-1185">Reference proteome</keyword>
<reference evidence="3 4" key="1">
    <citation type="submission" date="2007-10" db="EMBL/GenBank/DDBJ databases">
        <title>Complete sequence of Desulfococcus oleovorans Hxd3.</title>
        <authorList>
            <consortium name="US DOE Joint Genome Institute"/>
            <person name="Copeland A."/>
            <person name="Lucas S."/>
            <person name="Lapidus A."/>
            <person name="Barry K."/>
            <person name="Glavina del Rio T."/>
            <person name="Dalin E."/>
            <person name="Tice H."/>
            <person name="Pitluck S."/>
            <person name="Kiss H."/>
            <person name="Brettin T."/>
            <person name="Bruce D."/>
            <person name="Detter J.C."/>
            <person name="Han C."/>
            <person name="Schmutz J."/>
            <person name="Larimer F."/>
            <person name="Land M."/>
            <person name="Hauser L."/>
            <person name="Kyrpides N."/>
            <person name="Kim E."/>
            <person name="Wawrik B."/>
            <person name="Richardson P."/>
        </authorList>
    </citation>
    <scope>NUCLEOTIDE SEQUENCE [LARGE SCALE GENOMIC DNA]</scope>
    <source>
        <strain evidence="4">DSM 6200 / JCM 39069 / Hxd3</strain>
    </source>
</reference>
<keyword evidence="2" id="KW-0472">Membrane</keyword>
<dbReference type="OrthoDB" id="9793746at2"/>
<dbReference type="AlphaFoldDB" id="A8ZVW4"/>
<keyword evidence="2" id="KW-1133">Transmembrane helix</keyword>
<gene>
    <name evidence="3" type="ordered locus">Dole_0863</name>
</gene>
<feature type="transmembrane region" description="Helical" evidence="2">
    <location>
        <begin position="68"/>
        <end position="85"/>
    </location>
</feature>
<dbReference type="Proteomes" id="UP000008561">
    <property type="component" value="Chromosome"/>
</dbReference>
<feature type="transmembrane region" description="Helical" evidence="2">
    <location>
        <begin position="97"/>
        <end position="115"/>
    </location>
</feature>
<dbReference type="RefSeq" id="WP_012174291.1">
    <property type="nucleotide sequence ID" value="NC_009943.1"/>
</dbReference>
<proteinExistence type="predicted"/>
<organism evidence="3 4">
    <name type="scientific">Desulfosudis oleivorans (strain DSM 6200 / JCM 39069 / Hxd3)</name>
    <name type="common">Desulfococcus oleovorans</name>
    <dbReference type="NCBI Taxonomy" id="96561"/>
    <lineage>
        <taxon>Bacteria</taxon>
        <taxon>Pseudomonadati</taxon>
        <taxon>Thermodesulfobacteriota</taxon>
        <taxon>Desulfobacteria</taxon>
        <taxon>Desulfobacterales</taxon>
        <taxon>Desulfosudaceae</taxon>
        <taxon>Desulfosudis</taxon>
    </lineage>
</organism>
<evidence type="ECO:0000256" key="2">
    <source>
        <dbReference type="SAM" id="Phobius"/>
    </source>
</evidence>
<dbReference type="KEGG" id="dol:Dole_0863"/>
<feature type="region of interest" description="Disordered" evidence="1">
    <location>
        <begin position="124"/>
        <end position="143"/>
    </location>
</feature>
<dbReference type="eggNOG" id="ENOG5033F0Z">
    <property type="taxonomic scope" value="Bacteria"/>
</dbReference>
<feature type="transmembrane region" description="Helical" evidence="2">
    <location>
        <begin position="36"/>
        <end position="56"/>
    </location>
</feature>
<protein>
    <submittedName>
        <fullName evidence="3">Uncharacterized protein</fullName>
    </submittedName>
</protein>
<dbReference type="HOGENOM" id="CLU_2011596_0_0_7"/>
<keyword evidence="2" id="KW-0812">Transmembrane</keyword>